<feature type="binding site" evidence="14">
    <location>
        <position position="62"/>
    </location>
    <ligand>
        <name>ATP</name>
        <dbReference type="ChEBI" id="CHEBI:30616"/>
    </ligand>
</feature>
<evidence type="ECO:0000313" key="16">
    <source>
        <dbReference type="EMBL" id="SDB98119.1"/>
    </source>
</evidence>
<evidence type="ECO:0000256" key="7">
    <source>
        <dbReference type="ARBA" id="ARBA00022694"/>
    </source>
</evidence>
<evidence type="ECO:0000256" key="5">
    <source>
        <dbReference type="ARBA" id="ARBA00022490"/>
    </source>
</evidence>
<evidence type="ECO:0000256" key="11">
    <source>
        <dbReference type="ARBA" id="ARBA00029774"/>
    </source>
</evidence>
<evidence type="ECO:0000256" key="4">
    <source>
        <dbReference type="ARBA" id="ARBA00015492"/>
    </source>
</evidence>
<evidence type="ECO:0000256" key="8">
    <source>
        <dbReference type="ARBA" id="ARBA00022695"/>
    </source>
</evidence>
<feature type="binding site" evidence="14">
    <location>
        <position position="67"/>
    </location>
    <ligand>
        <name>L-threonine</name>
        <dbReference type="ChEBI" id="CHEBI:57926"/>
    </ligand>
</feature>
<sequence>METKFLELKKDPEGAIAEAAGLIAAGEVVAFPTETVYGLGADGLQAEAVAKIFAAKGRPADNPLILHIADPEQIHVLTTGLNANARALMETFWPGPLTIVVPRSSVVPDIVTAGLDTVAVRMPSHPVAAALIRAAGCPIAAPSANVSGKPSPTNAKDVAEDMTGKVAAILDGGSCGIGVESTVVDTTSPVPTILRPGGITREMLEDRLGAVEIDPALNGDPALRPRAPGMKYRHYAPKAPLYLYEGEQAALRLTEAVQRSQKLGLHVGVLCDDAVKTRLEESLRRGHRAEIFSWGQGKPDLAEHLYELLRDFDRVSPDFIIGMGVDEKGLGLAVMNRLRKAAGYQILQAEDNTIVIKSGSGFPDLLLTVKE</sequence>
<proteinExistence type="inferred from homology"/>
<gene>
    <name evidence="16" type="ORF">SAMN04487864_101271</name>
</gene>
<keyword evidence="8 13" id="KW-0548">Nucleotidyltransferase</keyword>
<comment type="subcellular location">
    <subcellularLocation>
        <location evidence="1 13">Cytoplasm</location>
    </subcellularLocation>
</comment>
<dbReference type="FunFam" id="3.90.870.10:FF:000008">
    <property type="entry name" value="Threonylcarbamoyl-AMP synthase"/>
    <property type="match status" value="1"/>
</dbReference>
<feature type="domain" description="YrdC-like" evidence="15">
    <location>
        <begin position="13"/>
        <end position="199"/>
    </location>
</feature>
<evidence type="ECO:0000256" key="13">
    <source>
        <dbReference type="PIRNR" id="PIRNR004930"/>
    </source>
</evidence>
<evidence type="ECO:0000256" key="2">
    <source>
        <dbReference type="ARBA" id="ARBA00007663"/>
    </source>
</evidence>
<feature type="binding site" evidence="14">
    <location>
        <position position="195"/>
    </location>
    <ligand>
        <name>ATP</name>
        <dbReference type="ChEBI" id="CHEBI:30616"/>
    </ligand>
</feature>
<dbReference type="GO" id="GO:0061710">
    <property type="term" value="F:L-threonylcarbamoyladenylate synthase"/>
    <property type="evidence" value="ECO:0007669"/>
    <property type="project" value="UniProtKB-EC"/>
</dbReference>
<dbReference type="GO" id="GO:0005737">
    <property type="term" value="C:cytoplasm"/>
    <property type="evidence" value="ECO:0007669"/>
    <property type="project" value="UniProtKB-SubCell"/>
</dbReference>
<dbReference type="PANTHER" id="PTHR17490:SF16">
    <property type="entry name" value="THREONYLCARBAMOYL-AMP SYNTHASE"/>
    <property type="match status" value="1"/>
</dbReference>
<dbReference type="Pfam" id="PF03481">
    <property type="entry name" value="Sua5_C"/>
    <property type="match status" value="1"/>
</dbReference>
<dbReference type="EMBL" id="FMYW01000001">
    <property type="protein sequence ID" value="SDB98119.1"/>
    <property type="molecule type" value="Genomic_DNA"/>
</dbReference>
<feature type="binding site" evidence="14">
    <location>
        <position position="235"/>
    </location>
    <ligand>
        <name>ATP</name>
        <dbReference type="ChEBI" id="CHEBI:30616"/>
    </ligand>
</feature>
<dbReference type="AlphaFoldDB" id="A0A1G6HUZ4"/>
<comment type="catalytic activity">
    <reaction evidence="12 13">
        <text>L-threonine + hydrogencarbonate + ATP = L-threonylcarbamoyladenylate + diphosphate + H2O</text>
        <dbReference type="Rhea" id="RHEA:36407"/>
        <dbReference type="ChEBI" id="CHEBI:15377"/>
        <dbReference type="ChEBI" id="CHEBI:17544"/>
        <dbReference type="ChEBI" id="CHEBI:30616"/>
        <dbReference type="ChEBI" id="CHEBI:33019"/>
        <dbReference type="ChEBI" id="CHEBI:57926"/>
        <dbReference type="ChEBI" id="CHEBI:73682"/>
        <dbReference type="EC" id="2.7.7.87"/>
    </reaction>
</comment>
<keyword evidence="17" id="KW-1185">Reference proteome</keyword>
<evidence type="ECO:0000256" key="14">
    <source>
        <dbReference type="PIRSR" id="PIRSR004930-1"/>
    </source>
</evidence>
<evidence type="ECO:0000259" key="15">
    <source>
        <dbReference type="PROSITE" id="PS51163"/>
    </source>
</evidence>
<dbReference type="GO" id="GO:0003725">
    <property type="term" value="F:double-stranded RNA binding"/>
    <property type="evidence" value="ECO:0007669"/>
    <property type="project" value="UniProtKB-UniRule"/>
</dbReference>
<dbReference type="EC" id="2.7.7.87" evidence="3 13"/>
<dbReference type="InterPro" id="IPR038385">
    <property type="entry name" value="Sua5/YwlC_C"/>
</dbReference>
<dbReference type="Gene3D" id="3.90.870.10">
    <property type="entry name" value="DHBP synthase"/>
    <property type="match status" value="1"/>
</dbReference>
<dbReference type="GO" id="GO:0006450">
    <property type="term" value="P:regulation of translational fidelity"/>
    <property type="evidence" value="ECO:0007669"/>
    <property type="project" value="TreeGrafter"/>
</dbReference>
<dbReference type="Gene3D" id="3.40.50.11030">
    <property type="entry name" value="Threonylcarbamoyl-AMP synthase, C-terminal domain"/>
    <property type="match status" value="1"/>
</dbReference>
<dbReference type="RefSeq" id="WP_093729037.1">
    <property type="nucleotide sequence ID" value="NZ_FMYW01000001.1"/>
</dbReference>
<dbReference type="GO" id="GO:0008033">
    <property type="term" value="P:tRNA processing"/>
    <property type="evidence" value="ECO:0007669"/>
    <property type="project" value="UniProtKB-KW"/>
</dbReference>
<evidence type="ECO:0000256" key="10">
    <source>
        <dbReference type="ARBA" id="ARBA00022840"/>
    </source>
</evidence>
<organism evidence="16 17">
    <name type="scientific">Succiniclasticum ruminis</name>
    <dbReference type="NCBI Taxonomy" id="40841"/>
    <lineage>
        <taxon>Bacteria</taxon>
        <taxon>Bacillati</taxon>
        <taxon>Bacillota</taxon>
        <taxon>Negativicutes</taxon>
        <taxon>Acidaminococcales</taxon>
        <taxon>Acidaminococcaceae</taxon>
        <taxon>Succiniclasticum</taxon>
    </lineage>
</organism>
<dbReference type="PROSITE" id="PS51163">
    <property type="entry name" value="YRDC"/>
    <property type="match status" value="1"/>
</dbReference>
<evidence type="ECO:0000256" key="6">
    <source>
        <dbReference type="ARBA" id="ARBA00022679"/>
    </source>
</evidence>
<dbReference type="PANTHER" id="PTHR17490">
    <property type="entry name" value="SUA5"/>
    <property type="match status" value="1"/>
</dbReference>
<feature type="binding site" evidence="14">
    <location>
        <position position="143"/>
    </location>
    <ligand>
        <name>ATP</name>
        <dbReference type="ChEBI" id="CHEBI:30616"/>
    </ligand>
</feature>
<evidence type="ECO:0000256" key="12">
    <source>
        <dbReference type="ARBA" id="ARBA00048366"/>
    </source>
</evidence>
<dbReference type="GO" id="GO:0000049">
    <property type="term" value="F:tRNA binding"/>
    <property type="evidence" value="ECO:0007669"/>
    <property type="project" value="TreeGrafter"/>
</dbReference>
<evidence type="ECO:0000256" key="1">
    <source>
        <dbReference type="ARBA" id="ARBA00004496"/>
    </source>
</evidence>
<dbReference type="GO" id="GO:0005524">
    <property type="term" value="F:ATP binding"/>
    <property type="evidence" value="ECO:0007669"/>
    <property type="project" value="UniProtKB-UniRule"/>
</dbReference>
<evidence type="ECO:0000256" key="3">
    <source>
        <dbReference type="ARBA" id="ARBA00012584"/>
    </source>
</evidence>
<keyword evidence="10 13" id="KW-0067">ATP-binding</keyword>
<dbReference type="InterPro" id="IPR010923">
    <property type="entry name" value="T(6)A37_SUA5"/>
</dbReference>
<keyword evidence="7 13" id="KW-0819">tRNA processing</keyword>
<keyword evidence="5 13" id="KW-0963">Cytoplasm</keyword>
<keyword evidence="6 13" id="KW-0808">Transferase</keyword>
<feature type="binding site" evidence="14">
    <location>
        <position position="121"/>
    </location>
    <ligand>
        <name>L-threonine</name>
        <dbReference type="ChEBI" id="CHEBI:57926"/>
    </ligand>
</feature>
<feature type="binding site" evidence="14">
    <location>
        <position position="181"/>
    </location>
    <ligand>
        <name>L-threonine</name>
        <dbReference type="ChEBI" id="CHEBI:57926"/>
    </ligand>
</feature>
<evidence type="ECO:0000256" key="9">
    <source>
        <dbReference type="ARBA" id="ARBA00022741"/>
    </source>
</evidence>
<dbReference type="InterPro" id="IPR005145">
    <property type="entry name" value="Sua5_C"/>
</dbReference>
<comment type="similarity">
    <text evidence="2 13">Belongs to the SUA5 family.</text>
</comment>
<dbReference type="SUPFAM" id="SSF55821">
    <property type="entry name" value="YrdC/RibB"/>
    <property type="match status" value="1"/>
</dbReference>
<dbReference type="InterPro" id="IPR006070">
    <property type="entry name" value="Sua5-like_dom"/>
</dbReference>
<feature type="binding site" evidence="14">
    <location>
        <position position="58"/>
    </location>
    <ligand>
        <name>ATP</name>
        <dbReference type="ChEBI" id="CHEBI:30616"/>
    </ligand>
</feature>
<dbReference type="Pfam" id="PF01300">
    <property type="entry name" value="Sua5_yciO_yrdC"/>
    <property type="match status" value="1"/>
</dbReference>
<dbReference type="InterPro" id="IPR050156">
    <property type="entry name" value="TC-AMP_synthase_SUA5"/>
</dbReference>
<evidence type="ECO:0000313" key="17">
    <source>
        <dbReference type="Proteomes" id="UP000198943"/>
    </source>
</evidence>
<protein>
    <recommendedName>
        <fullName evidence="4 13">Threonylcarbamoyl-AMP synthase</fullName>
        <shortName evidence="13">TC-AMP synthase</shortName>
        <ecNumber evidence="3 13">2.7.7.87</ecNumber>
    </recommendedName>
    <alternativeName>
        <fullName evidence="11 13">L-threonylcarbamoyladenylate synthase</fullName>
    </alternativeName>
</protein>
<accession>A0A1G6HUZ4</accession>
<feature type="binding site" evidence="14">
    <location>
        <position position="141"/>
    </location>
    <ligand>
        <name>L-threonine</name>
        <dbReference type="ChEBI" id="CHEBI:57926"/>
    </ligand>
</feature>
<dbReference type="PIRSF" id="PIRSF004930">
    <property type="entry name" value="Tln_factor_SUA5"/>
    <property type="match status" value="1"/>
</dbReference>
<feature type="binding site" evidence="14">
    <location>
        <position position="117"/>
    </location>
    <ligand>
        <name>ATP</name>
        <dbReference type="ChEBI" id="CHEBI:30616"/>
    </ligand>
</feature>
<dbReference type="InterPro" id="IPR017945">
    <property type="entry name" value="DHBP_synth_RibB-like_a/b_dom"/>
</dbReference>
<dbReference type="Proteomes" id="UP000198943">
    <property type="component" value="Unassembled WGS sequence"/>
</dbReference>
<feature type="binding site" evidence="14">
    <location>
        <position position="35"/>
    </location>
    <ligand>
        <name>L-threonine</name>
        <dbReference type="ChEBI" id="CHEBI:57926"/>
    </ligand>
</feature>
<dbReference type="NCBIfam" id="TIGR00057">
    <property type="entry name" value="L-threonylcarbamoyladenylate synthase"/>
    <property type="match status" value="1"/>
</dbReference>
<reference evidence="17" key="1">
    <citation type="submission" date="2016-10" db="EMBL/GenBank/DDBJ databases">
        <authorList>
            <person name="Varghese N."/>
            <person name="Submissions S."/>
        </authorList>
    </citation>
    <scope>NUCLEOTIDE SEQUENCE [LARGE SCALE GENOMIC DNA]</scope>
    <source>
        <strain evidence="17">DSM 11005</strain>
    </source>
</reference>
<dbReference type="OrthoDB" id="9814580at2"/>
<feature type="binding site" evidence="14">
    <location>
        <position position="151"/>
    </location>
    <ligand>
        <name>ATP</name>
        <dbReference type="ChEBI" id="CHEBI:30616"/>
    </ligand>
</feature>
<keyword evidence="9 13" id="KW-0547">Nucleotide-binding</keyword>
<name>A0A1G6HUZ4_9FIRM</name>
<comment type="function">
    <text evidence="13">Required for the formation of a threonylcarbamoyl group on adenosine at position 37 (t(6)A37) in tRNAs that read codons beginning with adenine.</text>
</comment>